<accession>A0A011VN44</accession>
<dbReference type="STRING" id="69279.BG36_17630"/>
<keyword evidence="1" id="KW-0472">Membrane</keyword>
<organism evidence="2 4">
    <name type="scientific">Aquamicrobium defluvii</name>
    <dbReference type="NCBI Taxonomy" id="69279"/>
    <lineage>
        <taxon>Bacteria</taxon>
        <taxon>Pseudomonadati</taxon>
        <taxon>Pseudomonadota</taxon>
        <taxon>Alphaproteobacteria</taxon>
        <taxon>Hyphomicrobiales</taxon>
        <taxon>Phyllobacteriaceae</taxon>
        <taxon>Aquamicrobium</taxon>
    </lineage>
</organism>
<dbReference type="Proteomes" id="UP000019849">
    <property type="component" value="Unassembled WGS sequence"/>
</dbReference>
<dbReference type="OrthoDB" id="8116815at2"/>
<evidence type="ECO:0000313" key="3">
    <source>
        <dbReference type="EMBL" id="TDR38180.1"/>
    </source>
</evidence>
<dbReference type="AlphaFoldDB" id="A0A011VN44"/>
<dbReference type="PATRIC" id="fig|69279.3.peg.748"/>
<keyword evidence="1" id="KW-0812">Transmembrane</keyword>
<proteinExistence type="predicted"/>
<feature type="transmembrane region" description="Helical" evidence="1">
    <location>
        <begin position="86"/>
        <end position="105"/>
    </location>
</feature>
<evidence type="ECO:0000313" key="4">
    <source>
        <dbReference type="Proteomes" id="UP000019849"/>
    </source>
</evidence>
<dbReference type="HOGENOM" id="CLU_2302541_0_0_5"/>
<name>A0A011VN44_9HYPH</name>
<evidence type="ECO:0000256" key="1">
    <source>
        <dbReference type="SAM" id="Phobius"/>
    </source>
</evidence>
<dbReference type="SUPFAM" id="SSF58113">
    <property type="entry name" value="Apolipoprotein A-I"/>
    <property type="match status" value="1"/>
</dbReference>
<dbReference type="RefSeq" id="WP_035023654.1">
    <property type="nucleotide sequence ID" value="NZ_KK073879.1"/>
</dbReference>
<protein>
    <recommendedName>
        <fullName evidence="6">ElaB/YqjD/DUF883 family membrane-anchored ribosome-binding protein</fullName>
    </recommendedName>
</protein>
<evidence type="ECO:0000313" key="2">
    <source>
        <dbReference type="EMBL" id="EXL09795.1"/>
    </source>
</evidence>
<evidence type="ECO:0008006" key="6">
    <source>
        <dbReference type="Google" id="ProtNLM"/>
    </source>
</evidence>
<sequence length="107" mass="12000">MASFLSLSDKDLEKQVAQLSKELASLKKQLSKRGHHYYEEGREALADYRDTISDYYDEISGRIGDHMPDLRRKARVIENTAREHPAAAAAVGLIIVGLAVSLLFGRR</sequence>
<evidence type="ECO:0000313" key="5">
    <source>
        <dbReference type="Proteomes" id="UP000294958"/>
    </source>
</evidence>
<reference evidence="3 5" key="2">
    <citation type="submission" date="2019-03" db="EMBL/GenBank/DDBJ databases">
        <title>Genomic Encyclopedia of Type Strains, Phase IV (KMG-IV): sequencing the most valuable type-strain genomes for metagenomic binning, comparative biology and taxonomic classification.</title>
        <authorList>
            <person name="Goeker M."/>
        </authorList>
    </citation>
    <scope>NUCLEOTIDE SEQUENCE [LARGE SCALE GENOMIC DNA]</scope>
    <source>
        <strain evidence="3 5">DSM 11603</strain>
    </source>
</reference>
<keyword evidence="5" id="KW-1185">Reference proteome</keyword>
<dbReference type="Proteomes" id="UP000294958">
    <property type="component" value="Unassembled WGS sequence"/>
</dbReference>
<dbReference type="EMBL" id="SNZF01000001">
    <property type="protein sequence ID" value="TDR38180.1"/>
    <property type="molecule type" value="Genomic_DNA"/>
</dbReference>
<gene>
    <name evidence="2" type="ORF">BG36_17630</name>
    <name evidence="3" type="ORF">DES43_101249</name>
</gene>
<keyword evidence="1" id="KW-1133">Transmembrane helix</keyword>
<comment type="caution">
    <text evidence="2">The sequence shown here is derived from an EMBL/GenBank/DDBJ whole genome shotgun (WGS) entry which is preliminary data.</text>
</comment>
<dbReference type="EMBL" id="JENY01000004">
    <property type="protein sequence ID" value="EXL09795.1"/>
    <property type="molecule type" value="Genomic_DNA"/>
</dbReference>
<reference evidence="2 4" key="1">
    <citation type="submission" date="2014-02" db="EMBL/GenBank/DDBJ databases">
        <title>Aquamicrobium defluvii Genome sequencing.</title>
        <authorList>
            <person name="Wang X."/>
        </authorList>
    </citation>
    <scope>NUCLEOTIDE SEQUENCE [LARGE SCALE GENOMIC DNA]</scope>
    <source>
        <strain evidence="2 4">W13Z1</strain>
    </source>
</reference>
<dbReference type="eggNOG" id="ENOG5031BRA">
    <property type="taxonomic scope" value="Bacteria"/>
</dbReference>